<feature type="region of interest" description="Disordered" evidence="1">
    <location>
        <begin position="630"/>
        <end position="656"/>
    </location>
</feature>
<feature type="compositionally biased region" description="Basic and acidic residues" evidence="1">
    <location>
        <begin position="513"/>
        <end position="572"/>
    </location>
</feature>
<protein>
    <submittedName>
        <fullName evidence="3">Uncharacterized protein</fullName>
    </submittedName>
</protein>
<keyword evidence="2" id="KW-1133">Transmembrane helix</keyword>
<name>A0A8H4LD11_9HYPO</name>
<dbReference type="PANTHER" id="PTHR42055:SF1">
    <property type="entry name" value="YALI0E03476P"/>
    <property type="match status" value="1"/>
</dbReference>
<dbReference type="OrthoDB" id="5312133at2759"/>
<evidence type="ECO:0000256" key="2">
    <source>
        <dbReference type="SAM" id="Phobius"/>
    </source>
</evidence>
<dbReference type="Proteomes" id="UP000554235">
    <property type="component" value="Unassembled WGS sequence"/>
</dbReference>
<accession>A0A8H4LD11</accession>
<keyword evidence="2" id="KW-0472">Membrane</keyword>
<dbReference type="EMBL" id="JAADYS010000976">
    <property type="protein sequence ID" value="KAF4465792.1"/>
    <property type="molecule type" value="Genomic_DNA"/>
</dbReference>
<feature type="compositionally biased region" description="Basic and acidic residues" evidence="1">
    <location>
        <begin position="640"/>
        <end position="656"/>
    </location>
</feature>
<gene>
    <name evidence="3" type="ORF">FALBO_7366</name>
</gene>
<evidence type="ECO:0000313" key="4">
    <source>
        <dbReference type="Proteomes" id="UP000554235"/>
    </source>
</evidence>
<feature type="transmembrane region" description="Helical" evidence="2">
    <location>
        <begin position="18"/>
        <end position="36"/>
    </location>
</feature>
<keyword evidence="2" id="KW-0812">Transmembrane</keyword>
<comment type="caution">
    <text evidence="3">The sequence shown here is derived from an EMBL/GenBank/DDBJ whole genome shotgun (WGS) entry which is preliminary data.</text>
</comment>
<dbReference type="PANTHER" id="PTHR42055">
    <property type="entry name" value="YALI0E03476P"/>
    <property type="match status" value="1"/>
</dbReference>
<proteinExistence type="predicted"/>
<feature type="compositionally biased region" description="Basic and acidic residues" evidence="1">
    <location>
        <begin position="48"/>
        <end position="58"/>
    </location>
</feature>
<organism evidence="3 4">
    <name type="scientific">Fusarium albosuccineum</name>
    <dbReference type="NCBI Taxonomy" id="1237068"/>
    <lineage>
        <taxon>Eukaryota</taxon>
        <taxon>Fungi</taxon>
        <taxon>Dikarya</taxon>
        <taxon>Ascomycota</taxon>
        <taxon>Pezizomycotina</taxon>
        <taxon>Sordariomycetes</taxon>
        <taxon>Hypocreomycetidae</taxon>
        <taxon>Hypocreales</taxon>
        <taxon>Nectriaceae</taxon>
        <taxon>Fusarium</taxon>
        <taxon>Fusarium decemcellulare species complex</taxon>
    </lineage>
</organism>
<feature type="region of interest" description="Disordered" evidence="1">
    <location>
        <begin position="508"/>
        <end position="572"/>
    </location>
</feature>
<evidence type="ECO:0000313" key="3">
    <source>
        <dbReference type="EMBL" id="KAF4465792.1"/>
    </source>
</evidence>
<reference evidence="3 4" key="1">
    <citation type="submission" date="2020-01" db="EMBL/GenBank/DDBJ databases">
        <title>Identification and distribution of gene clusters putatively required for synthesis of sphingolipid metabolism inhibitors in phylogenetically diverse species of the filamentous fungus Fusarium.</title>
        <authorList>
            <person name="Kim H.-S."/>
            <person name="Busman M."/>
            <person name="Brown D.W."/>
            <person name="Divon H."/>
            <person name="Uhlig S."/>
            <person name="Proctor R.H."/>
        </authorList>
    </citation>
    <scope>NUCLEOTIDE SEQUENCE [LARGE SCALE GENOMIC DNA]</scope>
    <source>
        <strain evidence="3 4">NRRL 20459</strain>
    </source>
</reference>
<feature type="region of interest" description="Disordered" evidence="1">
    <location>
        <begin position="46"/>
        <end position="92"/>
    </location>
</feature>
<dbReference type="AlphaFoldDB" id="A0A8H4LD11"/>
<sequence length="656" mass="74294">MAANVFFGRQRRFASRRLTYLVIAALVFAYTTFTILSPTAVPVTAPDDATKKVEEPKKSKGSVTGSLRESLSKGMSGLNPFRGPSHRPPVRAQDSYQGTSWWADWKWLSVPFSSSLTMDEDRALLPPLRDRPFIYCYYDATLKKSREEKDAESDLLLTWRRAWWAQGFRPTILGASEAMNSPMYAELQRLDVDSELKKDLMKWLAWESMGTGLLADYSLFPMALAEDPLLTFLRRGEYPALTKWKGLESALVVGQKEDVTKAIRSLMDSPNLKTAKSFIDGVPKDTFKTDKTPDSLAYYSPELIKKQYTKVHESITNGRAKGIGSLNRLINAHLHIAWQNSFPLGIEVLKPFPEHTTDMVAPALKLANSLAFCPDNPIPSSCPPRLHGCKRCTTGTAAMKVNVPEHYQNSTHTYAIGTVPHPWTLATLSNLRERMDAAWIRKEAPRDPWLEIITKTLLGEKISSNMRIMRFKQAVADEHAPAHALWLTAEAEVPQDLEWHFGFRIPQGSGVTDKADSTKTEEKVKDNKAKEDKQKQKRAKDSEEDSPKRPQPKPEEVPKEKELSPEEKRTKERALLERAKRIVALTKLTTDTRLRASLEAWNLADTEAWKFARAFLARRSMERAEWEKVEAKYSGGAGSEKGRSAWSRWKDSKEKK</sequence>
<keyword evidence="4" id="KW-1185">Reference proteome</keyword>
<evidence type="ECO:0000256" key="1">
    <source>
        <dbReference type="SAM" id="MobiDB-lite"/>
    </source>
</evidence>